<dbReference type="InParanoid" id="E2AEV6"/>
<sequence length="110" mass="12816">MSLREKKAALYNRSCYGAGIPVTTRRRRLRIGPSGTANTSSLGTYECPKCRKIYKWYHGLHRHLEYECGKAPRFRCPHCVYIGKHRSHVYSHIKSNHHDRPVYAVDTKQT</sequence>
<accession>E2AEV6</accession>
<name>E2AEV6_CAMFO</name>
<dbReference type="Proteomes" id="UP000000311">
    <property type="component" value="Unassembled WGS sequence"/>
</dbReference>
<dbReference type="EMBL" id="GL438951">
    <property type="protein sequence ID" value="EFN68040.1"/>
    <property type="molecule type" value="Genomic_DNA"/>
</dbReference>
<keyword evidence="4" id="KW-1185">Reference proteome</keyword>
<keyword evidence="1" id="KW-0479">Metal-binding</keyword>
<keyword evidence="1" id="KW-0863">Zinc-finger</keyword>
<evidence type="ECO:0000259" key="2">
    <source>
        <dbReference type="PROSITE" id="PS50157"/>
    </source>
</evidence>
<dbReference type="Gene3D" id="3.30.160.60">
    <property type="entry name" value="Classic Zinc Finger"/>
    <property type="match status" value="1"/>
</dbReference>
<keyword evidence="1" id="KW-0862">Zinc</keyword>
<feature type="domain" description="C2H2-type" evidence="2">
    <location>
        <begin position="45"/>
        <end position="72"/>
    </location>
</feature>
<evidence type="ECO:0000313" key="3">
    <source>
        <dbReference type="EMBL" id="EFN68040.1"/>
    </source>
</evidence>
<organism evidence="4">
    <name type="scientific">Camponotus floridanus</name>
    <name type="common">Florida carpenter ant</name>
    <dbReference type="NCBI Taxonomy" id="104421"/>
    <lineage>
        <taxon>Eukaryota</taxon>
        <taxon>Metazoa</taxon>
        <taxon>Ecdysozoa</taxon>
        <taxon>Arthropoda</taxon>
        <taxon>Hexapoda</taxon>
        <taxon>Insecta</taxon>
        <taxon>Pterygota</taxon>
        <taxon>Neoptera</taxon>
        <taxon>Endopterygota</taxon>
        <taxon>Hymenoptera</taxon>
        <taxon>Apocrita</taxon>
        <taxon>Aculeata</taxon>
        <taxon>Formicoidea</taxon>
        <taxon>Formicidae</taxon>
        <taxon>Formicinae</taxon>
        <taxon>Camponotus</taxon>
    </lineage>
</organism>
<proteinExistence type="predicted"/>
<dbReference type="AlphaFoldDB" id="E2AEV6"/>
<evidence type="ECO:0000256" key="1">
    <source>
        <dbReference type="PROSITE-ProRule" id="PRU00042"/>
    </source>
</evidence>
<reference evidence="3 4" key="1">
    <citation type="journal article" date="2010" name="Science">
        <title>Genomic comparison of the ants Camponotus floridanus and Harpegnathos saltator.</title>
        <authorList>
            <person name="Bonasio R."/>
            <person name="Zhang G."/>
            <person name="Ye C."/>
            <person name="Mutti N.S."/>
            <person name="Fang X."/>
            <person name="Qin N."/>
            <person name="Donahue G."/>
            <person name="Yang P."/>
            <person name="Li Q."/>
            <person name="Li C."/>
            <person name="Zhang P."/>
            <person name="Huang Z."/>
            <person name="Berger S.L."/>
            <person name="Reinberg D."/>
            <person name="Wang J."/>
            <person name="Liebig J."/>
        </authorList>
    </citation>
    <scope>NUCLEOTIDE SEQUENCE [LARGE SCALE GENOMIC DNA]</scope>
    <source>
        <strain evidence="4">C129</strain>
    </source>
</reference>
<dbReference type="OMA" id="RRRCYNT"/>
<gene>
    <name evidence="3" type="ORF">EAG_06752</name>
</gene>
<dbReference type="InterPro" id="IPR013087">
    <property type="entry name" value="Znf_C2H2_type"/>
</dbReference>
<dbReference type="PROSITE" id="PS50157">
    <property type="entry name" value="ZINC_FINGER_C2H2_2"/>
    <property type="match status" value="1"/>
</dbReference>
<evidence type="ECO:0000313" key="4">
    <source>
        <dbReference type="Proteomes" id="UP000000311"/>
    </source>
</evidence>
<dbReference type="GO" id="GO:0008270">
    <property type="term" value="F:zinc ion binding"/>
    <property type="evidence" value="ECO:0007669"/>
    <property type="project" value="UniProtKB-KW"/>
</dbReference>
<protein>
    <submittedName>
        <fullName evidence="3">Longitudinals lacking protein, isoforms A/B/D/L</fullName>
    </submittedName>
</protein>